<keyword evidence="2" id="KW-1185">Reference proteome</keyword>
<dbReference type="OrthoDB" id="7305992at2"/>
<dbReference type="AlphaFoldDB" id="A0A9W7KR72"/>
<dbReference type="RefSeq" id="WP_149470722.1">
    <property type="nucleotide sequence ID" value="NZ_QOKW01000018.1"/>
</dbReference>
<reference evidence="1 2" key="1">
    <citation type="submission" date="2018-07" db="EMBL/GenBank/DDBJ databases">
        <title>Genome sequence of Azospirillum sp. ATCC 49961.</title>
        <authorList>
            <person name="Sant'Anna F.H."/>
            <person name="Baldani J.I."/>
            <person name="Zilli J.E."/>
            <person name="Reis V.M."/>
            <person name="Hartmann A."/>
            <person name="Cruz L."/>
            <person name="de Souza E.M."/>
            <person name="de Oliveira Pedrosa F."/>
            <person name="Passaglia L.M.P."/>
        </authorList>
    </citation>
    <scope>NUCLEOTIDE SEQUENCE [LARGE SCALE GENOMIC DNA]</scope>
    <source>
        <strain evidence="1 2">ATCC 49961</strain>
    </source>
</reference>
<evidence type="ECO:0000313" key="2">
    <source>
        <dbReference type="Proteomes" id="UP000480854"/>
    </source>
</evidence>
<protein>
    <submittedName>
        <fullName evidence="1">Uncharacterized protein</fullName>
    </submittedName>
</protein>
<dbReference type="EMBL" id="QOKW01000018">
    <property type="protein sequence ID" value="KAA0678257.1"/>
    <property type="molecule type" value="Genomic_DNA"/>
</dbReference>
<proteinExistence type="predicted"/>
<sequence>MSTQIPCDADGVPIPALRLKPGGGHALAVTAASGRIGPFDPETCVVTVFATGPVLLRSGAATVTAAAGDHFFPEGVYATLSLGGAKNGRHTHLAAVRATADCLLYVSEME</sequence>
<organism evidence="1 2">
    <name type="scientific">Roseomonas genomospecies 6</name>
    <dbReference type="NCBI Taxonomy" id="214106"/>
    <lineage>
        <taxon>Bacteria</taxon>
        <taxon>Pseudomonadati</taxon>
        <taxon>Pseudomonadota</taxon>
        <taxon>Alphaproteobacteria</taxon>
        <taxon>Acetobacterales</taxon>
        <taxon>Roseomonadaceae</taxon>
        <taxon>Roseomonas</taxon>
    </lineage>
</organism>
<comment type="caution">
    <text evidence="1">The sequence shown here is derived from an EMBL/GenBank/DDBJ whole genome shotgun (WGS) entry which is preliminary data.</text>
</comment>
<name>A0A9W7KR72_9PROT</name>
<evidence type="ECO:0000313" key="1">
    <source>
        <dbReference type="EMBL" id="KAA0678257.1"/>
    </source>
</evidence>
<dbReference type="Proteomes" id="UP000480854">
    <property type="component" value="Unassembled WGS sequence"/>
</dbReference>
<gene>
    <name evidence="1" type="ORF">DS843_20605</name>
</gene>
<accession>A0A9W7KR72</accession>